<evidence type="ECO:0000259" key="8">
    <source>
        <dbReference type="PROSITE" id="PS51101"/>
    </source>
</evidence>
<keyword evidence="6" id="KW-0598">Phosphotransferase system</keyword>
<dbReference type="PROSITE" id="PS51101">
    <property type="entry name" value="PTS_EIIB_TYPE_4"/>
    <property type="match status" value="1"/>
</dbReference>
<dbReference type="InterPro" id="IPR004720">
    <property type="entry name" value="PTS_IIB_sorbose-sp"/>
</dbReference>
<dbReference type="GO" id="GO:0016301">
    <property type="term" value="F:kinase activity"/>
    <property type="evidence" value="ECO:0007669"/>
    <property type="project" value="UniProtKB-KW"/>
</dbReference>
<dbReference type="Pfam" id="PF03830">
    <property type="entry name" value="PTSIIB_sorb"/>
    <property type="match status" value="1"/>
</dbReference>
<evidence type="ECO:0000313" key="13">
    <source>
        <dbReference type="Proteomes" id="UP000095597"/>
    </source>
</evidence>
<feature type="domain" description="PTS EIIB type-4" evidence="8">
    <location>
        <begin position="1"/>
        <end position="159"/>
    </location>
</feature>
<evidence type="ECO:0000256" key="5">
    <source>
        <dbReference type="ARBA" id="ARBA00022679"/>
    </source>
</evidence>
<dbReference type="SUPFAM" id="SSF52728">
    <property type="entry name" value="PTS IIb component"/>
    <property type="match status" value="1"/>
</dbReference>
<dbReference type="InterPro" id="IPR036667">
    <property type="entry name" value="PTS_IIB_sorbose-sp_sf"/>
</dbReference>
<keyword evidence="2" id="KW-0813">Transport</keyword>
<evidence type="ECO:0000313" key="10">
    <source>
        <dbReference type="EMBL" id="CUQ14324.1"/>
    </source>
</evidence>
<dbReference type="EC" id="2.7.1.69" evidence="9"/>
<proteinExistence type="predicted"/>
<evidence type="ECO:0000256" key="3">
    <source>
        <dbReference type="ARBA" id="ARBA00022490"/>
    </source>
</evidence>
<dbReference type="GO" id="GO:0008982">
    <property type="term" value="F:protein-N(PI)-phosphohistidine-sugar phosphotransferase activity"/>
    <property type="evidence" value="ECO:0007669"/>
    <property type="project" value="InterPro"/>
</dbReference>
<dbReference type="RefSeq" id="WP_055213126.1">
    <property type="nucleotide sequence ID" value="NZ_CAXSPU010000011.1"/>
</dbReference>
<dbReference type="CDD" id="cd00001">
    <property type="entry name" value="PTS_IIB_man"/>
    <property type="match status" value="1"/>
</dbReference>
<evidence type="ECO:0000313" key="11">
    <source>
        <dbReference type="EMBL" id="MZK19123.1"/>
    </source>
</evidence>
<dbReference type="Proteomes" id="UP000095485">
    <property type="component" value="Unassembled WGS sequence"/>
</dbReference>
<dbReference type="EMBL" id="WWSB01000023">
    <property type="protein sequence ID" value="MZK19123.1"/>
    <property type="molecule type" value="Genomic_DNA"/>
</dbReference>
<dbReference type="GeneID" id="96230223"/>
<keyword evidence="5 9" id="KW-0808">Transferase</keyword>
<evidence type="ECO:0000313" key="9">
    <source>
        <dbReference type="EMBL" id="CUM69817.1"/>
    </source>
</evidence>
<dbReference type="Proteomes" id="UP000095597">
    <property type="component" value="Unassembled WGS sequence"/>
</dbReference>
<evidence type="ECO:0000256" key="1">
    <source>
        <dbReference type="ARBA" id="ARBA00004496"/>
    </source>
</evidence>
<dbReference type="GO" id="GO:0005737">
    <property type="term" value="C:cytoplasm"/>
    <property type="evidence" value="ECO:0007669"/>
    <property type="project" value="UniProtKB-SubCell"/>
</dbReference>
<keyword evidence="7" id="KW-0418">Kinase</keyword>
<dbReference type="EMBL" id="CYXO01000001">
    <property type="protein sequence ID" value="CUM69817.1"/>
    <property type="molecule type" value="Genomic_DNA"/>
</dbReference>
<reference evidence="11 14" key="2">
    <citation type="journal article" date="2019" name="Nat. Med.">
        <title>A library of human gut bacterial isolates paired with longitudinal multiomics data enables mechanistic microbiome research.</title>
        <authorList>
            <person name="Poyet M."/>
            <person name="Groussin M."/>
            <person name="Gibbons S.M."/>
            <person name="Avila-Pacheco J."/>
            <person name="Jiang X."/>
            <person name="Kearney S.M."/>
            <person name="Perrotta A.R."/>
            <person name="Berdy B."/>
            <person name="Zhao S."/>
            <person name="Lieberman T.D."/>
            <person name="Swanson P.K."/>
            <person name="Smith M."/>
            <person name="Roesemann S."/>
            <person name="Alexander J.E."/>
            <person name="Rich S.A."/>
            <person name="Livny J."/>
            <person name="Vlamakis H."/>
            <person name="Clish C."/>
            <person name="Bullock K."/>
            <person name="Deik A."/>
            <person name="Scott J."/>
            <person name="Pierce K.A."/>
            <person name="Xavier R.J."/>
            <person name="Alm E.J."/>
        </authorList>
    </citation>
    <scope>NUCLEOTIDE SEQUENCE [LARGE SCALE GENOMIC DNA]</scope>
    <source>
        <strain evidence="11 14">BIOML-A7</strain>
    </source>
</reference>
<protein>
    <submittedName>
        <fullName evidence="11">PTS transporter subunit IIB</fullName>
    </submittedName>
    <submittedName>
        <fullName evidence="9">Sorbose-specific phosphotransferase enzyme IIB component</fullName>
        <ecNumber evidence="9">2.7.1.69</ecNumber>
    </submittedName>
</protein>
<dbReference type="AlphaFoldDB" id="A0A173QW66"/>
<keyword evidence="4" id="KW-0762">Sugar transport</keyword>
<gene>
    <name evidence="9" type="primary">sorB</name>
    <name evidence="10" type="ORF">ERS852526_02949</name>
    <name evidence="9" type="ORF">ERS852573_00098</name>
    <name evidence="11" type="ORF">GT565_13690</name>
</gene>
<reference evidence="12 13" key="1">
    <citation type="submission" date="2015-09" db="EMBL/GenBank/DDBJ databases">
        <authorList>
            <consortium name="Pathogen Informatics"/>
        </authorList>
    </citation>
    <scope>NUCLEOTIDE SEQUENCE [LARGE SCALE GENOMIC DNA]</scope>
    <source>
        <strain evidence="10 12">2789STDY5834914</strain>
        <strain evidence="9 13">2789STDY5834961</strain>
    </source>
</reference>
<dbReference type="Proteomes" id="UP000446719">
    <property type="component" value="Unassembled WGS sequence"/>
</dbReference>
<dbReference type="OrthoDB" id="9788818at2"/>
<organism evidence="9 13">
    <name type="scientific">Dorea longicatena</name>
    <dbReference type="NCBI Taxonomy" id="88431"/>
    <lineage>
        <taxon>Bacteria</taxon>
        <taxon>Bacillati</taxon>
        <taxon>Bacillota</taxon>
        <taxon>Clostridia</taxon>
        <taxon>Lachnospirales</taxon>
        <taxon>Lachnospiraceae</taxon>
        <taxon>Dorea</taxon>
    </lineage>
</organism>
<name>A0A173QW66_9FIRM</name>
<accession>A0A173QW66</accession>
<comment type="subcellular location">
    <subcellularLocation>
        <location evidence="1">Cytoplasm</location>
    </subcellularLocation>
</comment>
<dbReference type="Gene3D" id="3.40.35.10">
    <property type="entry name" value="Phosphotransferase system, sorbose subfamily IIB component"/>
    <property type="match status" value="1"/>
</dbReference>
<sequence length="159" mass="17464">MEGIIHIRIDDRLIHGQVATQWTNDLGATRIMAINDEVATNPTLKTVLRMAAPPNVSTSIITRETAVTNIKAGKYTGQKVLVVVKSPFDILYLIDQGLDIKTVNVGNMSARENTEHLRPTISVTPEEKEAFKELLDKGVEITTILVPSAPKSYLKDSLA</sequence>
<keyword evidence="3" id="KW-0963">Cytoplasm</keyword>
<evidence type="ECO:0000313" key="14">
    <source>
        <dbReference type="Proteomes" id="UP000446719"/>
    </source>
</evidence>
<evidence type="ECO:0000256" key="4">
    <source>
        <dbReference type="ARBA" id="ARBA00022597"/>
    </source>
</evidence>
<dbReference type="EMBL" id="CZAY01000027">
    <property type="protein sequence ID" value="CUQ14324.1"/>
    <property type="molecule type" value="Genomic_DNA"/>
</dbReference>
<evidence type="ECO:0000256" key="7">
    <source>
        <dbReference type="ARBA" id="ARBA00022777"/>
    </source>
</evidence>
<dbReference type="GO" id="GO:0009401">
    <property type="term" value="P:phosphoenolpyruvate-dependent sugar phosphotransferase system"/>
    <property type="evidence" value="ECO:0007669"/>
    <property type="project" value="UniProtKB-KW"/>
</dbReference>
<evidence type="ECO:0000313" key="12">
    <source>
        <dbReference type="Proteomes" id="UP000095485"/>
    </source>
</evidence>
<evidence type="ECO:0000256" key="2">
    <source>
        <dbReference type="ARBA" id="ARBA00022448"/>
    </source>
</evidence>
<evidence type="ECO:0000256" key="6">
    <source>
        <dbReference type="ARBA" id="ARBA00022683"/>
    </source>
</evidence>